<keyword evidence="2" id="KW-1185">Reference proteome</keyword>
<sequence length="57" mass="6728">MLNRDAKIQERAYALWESMGFPHGADWDHWLEAERQIDLELLTSFKPKKTRAKKKAA</sequence>
<dbReference type="InterPro" id="IPR021327">
    <property type="entry name" value="DUF2934"/>
</dbReference>
<dbReference type="Proteomes" id="UP001595796">
    <property type="component" value="Unassembled WGS sequence"/>
</dbReference>
<name>A0ABV9Z0Z1_9HYPH</name>
<organism evidence="1 2">
    <name type="scientific">Flaviflagellibacter deserti</name>
    <dbReference type="NCBI Taxonomy" id="2267266"/>
    <lineage>
        <taxon>Bacteria</taxon>
        <taxon>Pseudomonadati</taxon>
        <taxon>Pseudomonadota</taxon>
        <taxon>Alphaproteobacteria</taxon>
        <taxon>Hyphomicrobiales</taxon>
        <taxon>Flaviflagellibacter</taxon>
    </lineage>
</organism>
<gene>
    <name evidence="1" type="ORF">ACFPFW_10455</name>
</gene>
<comment type="caution">
    <text evidence="1">The sequence shown here is derived from an EMBL/GenBank/DDBJ whole genome shotgun (WGS) entry which is preliminary data.</text>
</comment>
<reference evidence="2" key="1">
    <citation type="journal article" date="2019" name="Int. J. Syst. Evol. Microbiol.">
        <title>The Global Catalogue of Microorganisms (GCM) 10K type strain sequencing project: providing services to taxonomists for standard genome sequencing and annotation.</title>
        <authorList>
            <consortium name="The Broad Institute Genomics Platform"/>
            <consortium name="The Broad Institute Genome Sequencing Center for Infectious Disease"/>
            <person name="Wu L."/>
            <person name="Ma J."/>
        </authorList>
    </citation>
    <scope>NUCLEOTIDE SEQUENCE [LARGE SCALE GENOMIC DNA]</scope>
    <source>
        <strain evidence="2">CGMCC 1.16444</strain>
    </source>
</reference>
<dbReference type="Pfam" id="PF11154">
    <property type="entry name" value="DUF2934"/>
    <property type="match status" value="1"/>
</dbReference>
<dbReference type="RefSeq" id="WP_114955669.1">
    <property type="nucleotide sequence ID" value="NZ_JBHSJF010000006.1"/>
</dbReference>
<dbReference type="EMBL" id="JBHSJF010000006">
    <property type="protein sequence ID" value="MFC5068431.1"/>
    <property type="molecule type" value="Genomic_DNA"/>
</dbReference>
<accession>A0ABV9Z0Z1</accession>
<evidence type="ECO:0000313" key="2">
    <source>
        <dbReference type="Proteomes" id="UP001595796"/>
    </source>
</evidence>
<protein>
    <submittedName>
        <fullName evidence="1">DUF2934 domain-containing protein</fullName>
    </submittedName>
</protein>
<evidence type="ECO:0000313" key="1">
    <source>
        <dbReference type="EMBL" id="MFC5068431.1"/>
    </source>
</evidence>
<proteinExistence type="predicted"/>